<dbReference type="PANTHER" id="PTHR32114">
    <property type="entry name" value="ABC TRANSPORTER ABCH.3"/>
    <property type="match status" value="1"/>
</dbReference>
<feature type="coiled-coil region" evidence="1">
    <location>
        <begin position="724"/>
        <end position="751"/>
    </location>
</feature>
<evidence type="ECO:0000256" key="1">
    <source>
        <dbReference type="SAM" id="Coils"/>
    </source>
</evidence>
<reference evidence="3 4" key="1">
    <citation type="submission" date="2016-11" db="EMBL/GenBank/DDBJ databases">
        <title>Draft genome of Pseudomonas versuta A4R1.12.</title>
        <authorList>
            <person name="See-Too W.-S."/>
        </authorList>
    </citation>
    <scope>NUCLEOTIDE SEQUENCE [LARGE SCALE GENOMIC DNA]</scope>
    <source>
        <strain evidence="3 4">A4R1.12</strain>
    </source>
</reference>
<dbReference type="PANTHER" id="PTHR32114:SF2">
    <property type="entry name" value="ABC TRANSPORTER ABCH.3"/>
    <property type="match status" value="1"/>
</dbReference>
<dbReference type="Proteomes" id="UP000185990">
    <property type="component" value="Unassembled WGS sequence"/>
</dbReference>
<feature type="coiled-coil region" evidence="1">
    <location>
        <begin position="647"/>
        <end position="681"/>
    </location>
</feature>
<gene>
    <name evidence="3" type="ORF">BOH74_12140</name>
</gene>
<name>A0A854A2F6_9PSED</name>
<evidence type="ECO:0000259" key="2">
    <source>
        <dbReference type="Pfam" id="PF13476"/>
    </source>
</evidence>
<dbReference type="InterPro" id="IPR027417">
    <property type="entry name" value="P-loop_NTPase"/>
</dbReference>
<feature type="coiled-coil region" evidence="1">
    <location>
        <begin position="179"/>
        <end position="206"/>
    </location>
</feature>
<dbReference type="RefSeq" id="WP_073509706.1">
    <property type="nucleotide sequence ID" value="NZ_MPJD01000018.1"/>
</dbReference>
<dbReference type="AlphaFoldDB" id="A0A854A2F6"/>
<dbReference type="SUPFAM" id="SSF52540">
    <property type="entry name" value="P-loop containing nucleoside triphosphate hydrolases"/>
    <property type="match status" value="1"/>
</dbReference>
<dbReference type="EMBL" id="MPJD01000018">
    <property type="protein sequence ID" value="OKA24035.1"/>
    <property type="molecule type" value="Genomic_DNA"/>
</dbReference>
<sequence length="1043" mass="116374">MKIKKVEIEGFRAYKFKKDGTFDFTTDGEQPSNFVVIYAPNGFGKSSFYDAVEWALTDNLERYTGDHNKKNNAIAARSTKQLRVAQKIIRNKEVPDEIATQVAVSTTVNTFTRVLKKTRSDSTDLILGGAKSKKGEDVEIYKRIILSQDAIDRFLREAKPQERYELFMRFFGGEAEDLRQEMTALLSENKLQLDSLKSERENIELQLQLPVDSTIFEQFNTLAADLNLQGEYISLVGEDFSAQIEHQILSSIVTRKHSLNALHAALQQRHAALFEQLSYLPELKSNLDLMVGHRSYSARISKGVHDSVRYQALSAAHSQHLSEWQAANGELGRLDAIIDQIPVFLTDEVVRKDTATELAEVATQKARLAAELKTAESSASLFSKSLAEADKRALGLHSMISGSPAVYSEIASHEAGLVGLRSDLSSKLTSIQLDTAERDNIGSELNRISDLSITVETLVHGDTSDLGLTENFIEKIHAAHQELEALRLHDQSIKSTQVALTQQMEAVERLVAFGVSYLSKWPTNTCPLCRVPHESPDRLISAVKNNDLLSLVARQNAQELENVALRIEALSTEIDLGVSAAKNRQSERVGSLRTQFNEVSSRITAGEKAKAVLVANIGATEQAIQALQLRVWGVDAKELRSRVETELKALSEHMPHLAQQLAVAEEQVANLRSKNQELDIRALGLRNLIEGIVSKETYNNVTSFASQEALTEFNQLISHCARRKNELADKLSQATEQMAKILAECNELQSVMLTEGNWIDFQLLVSKEQTASKQLNASQFSVNSFMQSVNALTDKTLEPDVEFIQREIELAVQALLDQSSALAAKIQKLDLLTEQLKSFKPYFESLLLRDRLNEVEHKLAQHGMVDERLSAEREIVVSKLRERIEAFFFTDLINSIYSKIDPHPSFKTVQFVADFQAADKPGLNIVLQDETGDIISPMLYFSAAQLNILSLSVFLANALHAKDKSGVPLDVILIDDPIQSMDSINVLATIDLLRNVSARFDKQIIISTHDENFFGLLKRKIPTEVFGSKFLQLESFGVVSQVQ</sequence>
<feature type="domain" description="Rad50/SbcC-type AAA" evidence="2">
    <location>
        <begin position="5"/>
        <end position="206"/>
    </location>
</feature>
<dbReference type="Gene3D" id="3.40.50.300">
    <property type="entry name" value="P-loop containing nucleotide triphosphate hydrolases"/>
    <property type="match status" value="2"/>
</dbReference>
<accession>A0A854A2F6</accession>
<comment type="caution">
    <text evidence="3">The sequence shown here is derived from an EMBL/GenBank/DDBJ whole genome shotgun (WGS) entry which is preliminary data.</text>
</comment>
<dbReference type="GO" id="GO:0016887">
    <property type="term" value="F:ATP hydrolysis activity"/>
    <property type="evidence" value="ECO:0007669"/>
    <property type="project" value="InterPro"/>
</dbReference>
<dbReference type="GO" id="GO:0006302">
    <property type="term" value="P:double-strand break repair"/>
    <property type="evidence" value="ECO:0007669"/>
    <property type="project" value="InterPro"/>
</dbReference>
<dbReference type="Pfam" id="PF13476">
    <property type="entry name" value="AAA_23"/>
    <property type="match status" value="1"/>
</dbReference>
<dbReference type="InterPro" id="IPR038729">
    <property type="entry name" value="Rad50/SbcC_AAA"/>
</dbReference>
<proteinExistence type="predicted"/>
<keyword evidence="1" id="KW-0175">Coiled coil</keyword>
<evidence type="ECO:0000313" key="4">
    <source>
        <dbReference type="Proteomes" id="UP000185990"/>
    </source>
</evidence>
<evidence type="ECO:0000313" key="3">
    <source>
        <dbReference type="EMBL" id="OKA24035.1"/>
    </source>
</evidence>
<organism evidence="3 4">
    <name type="scientific">Pseudomonas versuta</name>
    <dbReference type="NCBI Taxonomy" id="1788301"/>
    <lineage>
        <taxon>Bacteria</taxon>
        <taxon>Pseudomonadati</taxon>
        <taxon>Pseudomonadota</taxon>
        <taxon>Gammaproteobacteria</taxon>
        <taxon>Pseudomonadales</taxon>
        <taxon>Pseudomonadaceae</taxon>
        <taxon>Pseudomonas</taxon>
    </lineage>
</organism>
<protein>
    <recommendedName>
        <fullName evidence="2">Rad50/SbcC-type AAA domain-containing protein</fullName>
    </recommendedName>
</protein>